<protein>
    <submittedName>
        <fullName evidence="1">Uncharacterized protein</fullName>
    </submittedName>
</protein>
<reference evidence="1" key="1">
    <citation type="submission" date="2021-02" db="EMBL/GenBank/DDBJ databases">
        <authorList>
            <person name="Dougan E. K."/>
            <person name="Rhodes N."/>
            <person name="Thang M."/>
            <person name="Chan C."/>
        </authorList>
    </citation>
    <scope>NUCLEOTIDE SEQUENCE</scope>
</reference>
<dbReference type="EMBL" id="CAJNDS010002286">
    <property type="protein sequence ID" value="CAE7411323.1"/>
    <property type="molecule type" value="Genomic_DNA"/>
</dbReference>
<dbReference type="Proteomes" id="UP000604046">
    <property type="component" value="Unassembled WGS sequence"/>
</dbReference>
<sequence>MATRAPQIQVPPKDFWFIGEVEDSCNDICHFKGFAGCDAEKTAELVNQSSISGVVESLNKNCSTFGVLNNRFPAYTASNEKCFYLGGQLNCDTATFPYQPVCRCNTTTLSTTLSARWFVGDEHDTCNDLCRYKGYTGCNEATTGELTRQGRMQRVMDHLNMTCAQWSSNNYFPSYTANNAQCYKLKTAIDCDRNPSVAHRPVCECSDTTSTTTLSARWFVGESQDSCNDLCHFKGYAGCDVEKTGELVRRPRVTRVLDHLNMTCASWGADRVNFAGYSESSETCYLLKGAADCDKSQLNIHPICHCNATTSTTTLSVIWWQLARWFVGDSEDSCNDLCHFKGYAGCDAEKTGELFRRPRVTRVLDHLNMTCASWGADRVNFAGYSESSETCYLLKGAADCDKSQLNIHPICHCNATTSTTTLSVIWWQLVMHVAIQRKWRKWEVLLYERGSRLRQECQRYPAHLPLQRYDVDDHIGCLNCTKQIEVRWFVGEAEDTCNDLCQYKGYAGCDAETTAGLVREPIMRRLLNGLNKSCDSFGSALLKFPAYAESAQRCHYLSNGGSGMDCDSFAWPHQPVCLCNSTTLSTTLSALWFVGEEGDSCDDLCEFEGYAGCDAEETAKLVNRPRIERLLAGLDNSSCSDWGESFRSAAYNPDSGKCFKLKGQVQCDLTVSTTVRPLCHCNSTTLTSTVAAGTWVLGVDGDSCDNTCASHGHEQCDASEMEQISRPARAKRVFDSLNHSCSAVTDWPAHSPGLGFKPGDGRCFFWRSAYPVDCSLGQATLQPLCYCQTTTTTTDFWFIGEVEDSCNDICHFKGFAGCDAEKTAELVNQSSISGVVESLNKNCSTFGVLNNRFPAYTASNEKCFYLGGQLNCDTAAFPYQPVCRCNTTTLSTTLSARWFVGDEHDTCNDLCRYKGYTGCNEATTGELTRQGRMQRVMDHLNMTCAQWSSFSFFPSYTANNAQCYKLKTAIDCDRNPSVAHRPVCECSDTTSTTTLSARWFVGDSEDSCNDLCHFKGYAGCDAEKTGELVRRPRVTRVLDHLNMTCASWGADRVNFAGYSESSETCYLLKGAADCDRSQLNIHPICHCNATTSTTTLSARWFLGEPQDSCNDLCHFKGYAGCDAEKTGELFRRPRVTRVLDHLNMTCASWGPNRLYFAGYSESGGNGKCYSMSGAADCDRSANGIQPICHCSATTSTTTLVRWFVGEAEDTCNDLCQYKGYAGCDAETTAGLVREPIMRRLLNGLNKSCDSFGSALLKFPAYAESAQRCHYLSNGGSGMDCDSFAWPHQPVCLCNSTTLSTTLSALWFVGEEGDSCDDLCEFEGYAGCDAEETAKLVNRPRIERLLAGLDNSSCSDWGESFRSAAYNPDSGKCFKLKGQVQCDLTVSTTVRPLCHCNSTTLTSTVAAGTWVLGVDGDSCDNTCASHGHEQCDASEMEQISRPARAKRVFDSLNHSCSAVTDWPAHSPGLGFKPGDGRCFFWRSAYPVDCSLGQALQPLCYCQTTTTTTFANGINEVVVTTKSGGAGFRGVAVTANGKAVFVPGSDQAHVCQNNEHTQVGILDLTSGNWETFEATDCSRGRANATPLPANGWHGAAAVGNKVVFAPAQHFHTGSINTNYTGVTAVVGVFDVGVQPYTLTRFDISSLMPANTQSLFDGAVAVGTVVVFTPQTYATTNKAVGVFDPNNLTEPYREAKWPVSLVVQAGAGGGATFQGAVAVGNKAVFCPFRGKQIMTYAPELPDDQAFELVDISSITTAGDYLFHGGAAVGTKVYCAPWQEDGILVYDVETKAYDLILVSLFTSTGYTFYSAAALGPKVYFAPGDGGVLLSLDTTDNSTHTDSSLSSDVRRNLYSYYSGVSDPSTGSAIFSPQAARAVLLIRSTTTTTTFSDGIHEISLSTNRAGYVGVAVTASGKAVFAPSERENLVCVRPEATEVGILDVISGEWETFQLTDCSNGKANAAPLPANGWYGAAAVGDKVVFAPAGHRWTSSINSNFAGVTAVVGVFDVGVQPYKFTRVDISSLVPAATNEHFYGAVTVGSVVVLTPQGLVSTAQAVGVFDPNNATQPYREAKWPASIVVQAGATFANAVAAGNKAVACPYRGKQIMTYAPELPDDQAFEVVDISSIATYGASGVGFHGGAAVGTKVYCAPYEEDGILVYDVDTKAYDLILVSLFASGESFFSAAALGPIVYFAPGAGAVLLSLDTRDNSTHTNGSFGSDVTYGSRSYSHGTADASSGTVVFSPFLAKAALLIRS</sequence>
<keyword evidence="2" id="KW-1185">Reference proteome</keyword>
<name>A0A812QZA6_9DINO</name>
<comment type="caution">
    <text evidence="1">The sequence shown here is derived from an EMBL/GenBank/DDBJ whole genome shotgun (WGS) entry which is preliminary data.</text>
</comment>
<evidence type="ECO:0000313" key="2">
    <source>
        <dbReference type="Proteomes" id="UP000604046"/>
    </source>
</evidence>
<organism evidence="1 2">
    <name type="scientific">Symbiodinium natans</name>
    <dbReference type="NCBI Taxonomy" id="878477"/>
    <lineage>
        <taxon>Eukaryota</taxon>
        <taxon>Sar</taxon>
        <taxon>Alveolata</taxon>
        <taxon>Dinophyceae</taxon>
        <taxon>Suessiales</taxon>
        <taxon>Symbiodiniaceae</taxon>
        <taxon>Symbiodinium</taxon>
    </lineage>
</organism>
<accession>A0A812QZA6</accession>
<proteinExistence type="predicted"/>
<gene>
    <name evidence="1" type="ORF">SNAT2548_LOCUS22372</name>
</gene>
<evidence type="ECO:0000313" key="1">
    <source>
        <dbReference type="EMBL" id="CAE7411323.1"/>
    </source>
</evidence>